<protein>
    <submittedName>
        <fullName evidence="10">C4-dicarboxylate ABC transporter</fullName>
    </submittedName>
    <submittedName>
        <fullName evidence="9">TDT family transporter</fullName>
    </submittedName>
</protein>
<evidence type="ECO:0000256" key="8">
    <source>
        <dbReference type="SAM" id="Phobius"/>
    </source>
</evidence>
<dbReference type="AlphaFoldDB" id="A0A1A9M8J7"/>
<dbReference type="RefSeq" id="WP_064510312.1">
    <property type="nucleotide sequence ID" value="NZ_JAYFSN010000042.1"/>
</dbReference>
<evidence type="ECO:0000256" key="4">
    <source>
        <dbReference type="ARBA" id="ARBA00022475"/>
    </source>
</evidence>
<dbReference type="CDD" id="cd09318">
    <property type="entry name" value="TDT_SSU1"/>
    <property type="match status" value="1"/>
</dbReference>
<keyword evidence="12" id="KW-1185">Reference proteome</keyword>
<comment type="subcellular location">
    <subcellularLocation>
        <location evidence="1">Cell membrane</location>
        <topology evidence="1">Multi-pass membrane protein</topology>
    </subcellularLocation>
</comment>
<evidence type="ECO:0000256" key="1">
    <source>
        <dbReference type="ARBA" id="ARBA00004651"/>
    </source>
</evidence>
<comment type="caution">
    <text evidence="10">The sequence shown here is derived from an EMBL/GenBank/DDBJ whole genome shotgun (WGS) entry which is preliminary data.</text>
</comment>
<feature type="transmembrane region" description="Helical" evidence="8">
    <location>
        <begin position="236"/>
        <end position="257"/>
    </location>
</feature>
<feature type="transmembrane region" description="Helical" evidence="8">
    <location>
        <begin position="277"/>
        <end position="303"/>
    </location>
</feature>
<dbReference type="PANTHER" id="PTHR31686">
    <property type="match status" value="1"/>
</dbReference>
<evidence type="ECO:0000256" key="6">
    <source>
        <dbReference type="ARBA" id="ARBA00022989"/>
    </source>
</evidence>
<evidence type="ECO:0000313" key="12">
    <source>
        <dbReference type="Proteomes" id="UP001303614"/>
    </source>
</evidence>
<accession>A0A1A9M8J7</accession>
<dbReference type="Proteomes" id="UP000077659">
    <property type="component" value="Unassembled WGS sequence"/>
</dbReference>
<feature type="transmembrane region" description="Helical" evidence="8">
    <location>
        <begin position="99"/>
        <end position="123"/>
    </location>
</feature>
<dbReference type="PANTHER" id="PTHR31686:SF1">
    <property type="entry name" value="SULFITE EFFLUX PUMP SSU1"/>
    <property type="match status" value="1"/>
</dbReference>
<dbReference type="GO" id="GO:0000319">
    <property type="term" value="F:sulfite transmembrane transporter activity"/>
    <property type="evidence" value="ECO:0007669"/>
    <property type="project" value="TreeGrafter"/>
</dbReference>
<comment type="similarity">
    <text evidence="2">Belongs to the tellurite-resistance/dicarboxylate transporter (TDT) family.</text>
</comment>
<dbReference type="InterPro" id="IPR051629">
    <property type="entry name" value="Sulfite_efflux_TDT"/>
</dbReference>
<evidence type="ECO:0000256" key="3">
    <source>
        <dbReference type="ARBA" id="ARBA00022448"/>
    </source>
</evidence>
<evidence type="ECO:0000313" key="9">
    <source>
        <dbReference type="EMBL" id="MEA5122860.1"/>
    </source>
</evidence>
<dbReference type="Proteomes" id="UP001303614">
    <property type="component" value="Unassembled WGS sequence"/>
</dbReference>
<dbReference type="InterPro" id="IPR004695">
    <property type="entry name" value="SLAC1/Mae1/Ssu1/TehA"/>
</dbReference>
<feature type="transmembrane region" description="Helical" evidence="8">
    <location>
        <begin position="33"/>
        <end position="51"/>
    </location>
</feature>
<evidence type="ECO:0000313" key="10">
    <source>
        <dbReference type="EMBL" id="OAG66371.1"/>
    </source>
</evidence>
<feature type="transmembrane region" description="Helical" evidence="8">
    <location>
        <begin position="63"/>
        <end position="87"/>
    </location>
</feature>
<evidence type="ECO:0000256" key="5">
    <source>
        <dbReference type="ARBA" id="ARBA00022692"/>
    </source>
</evidence>
<feature type="transmembrane region" description="Helical" evidence="8">
    <location>
        <begin position="198"/>
        <end position="224"/>
    </location>
</feature>
<proteinExistence type="inferred from homology"/>
<dbReference type="OrthoDB" id="958273at2"/>
<evidence type="ECO:0000256" key="7">
    <source>
        <dbReference type="ARBA" id="ARBA00023136"/>
    </source>
</evidence>
<organism evidence="10 11">
    <name type="scientific">Xanthomonas floridensis</name>
    <dbReference type="NCBI Taxonomy" id="1843580"/>
    <lineage>
        <taxon>Bacteria</taxon>
        <taxon>Pseudomonadati</taxon>
        <taxon>Pseudomonadota</taxon>
        <taxon>Gammaproteobacteria</taxon>
        <taxon>Lysobacterales</taxon>
        <taxon>Lysobacteraceae</taxon>
        <taxon>Xanthomonas</taxon>
    </lineage>
</organism>
<sequence>MRTPNALPGTRRLRPLTALSGQRELVRQFAPNWFAATMGTGVFALALGQLPRHSPALAAVGELLWLCNGALFLLFSLLYAARWVLFFDEARRIVGHASAALFLGTIPMGLATVINGLLLYGVPRWGSAVVPLAEALWWMDVALALACGVGVPYLMFTRHQHRLQDMTALWLLPVVAAEVAAASGGLLAAQLADPQTQFVVTIASYALWAYSVPVAMSMLVILLLRMALRPLPPASMAASIWLSLGPLGTAALGMLSIGQHAPAIFAAHGLAEIGRIAGGLGVMGAVLFWGAGAWWLLLAGLITAGYFRAEVPFNLGWWGFTFPLGVYALASLKLGTALHLAFFDVTGTVLVLALAAFWAVTASRTALGAYRGDLFVSPCLSDAQRDAAAQ</sequence>
<evidence type="ECO:0000313" key="11">
    <source>
        <dbReference type="Proteomes" id="UP000077659"/>
    </source>
</evidence>
<keyword evidence="4" id="KW-1003">Cell membrane</keyword>
<dbReference type="EMBL" id="LXNG01000034">
    <property type="protein sequence ID" value="OAG66371.1"/>
    <property type="molecule type" value="Genomic_DNA"/>
</dbReference>
<dbReference type="STRING" id="1843580.A7D17_05480"/>
<keyword evidence="5 8" id="KW-0812">Transmembrane</keyword>
<name>A0A1A9M8J7_9XANT</name>
<dbReference type="Pfam" id="PF03595">
    <property type="entry name" value="SLAC1"/>
    <property type="match status" value="1"/>
</dbReference>
<keyword evidence="7 8" id="KW-0472">Membrane</keyword>
<feature type="transmembrane region" description="Helical" evidence="8">
    <location>
        <begin position="135"/>
        <end position="156"/>
    </location>
</feature>
<gene>
    <name evidence="10" type="ORF">A7D17_05480</name>
    <name evidence="9" type="ORF">VB146_03030</name>
</gene>
<dbReference type="EMBL" id="JAYFSO010000002">
    <property type="protein sequence ID" value="MEA5122860.1"/>
    <property type="molecule type" value="Genomic_DNA"/>
</dbReference>
<reference evidence="10 11" key="1">
    <citation type="submission" date="2016-05" db="EMBL/GenBank/DDBJ databases">
        <title>Pathogenic, phenotypic and molecular characterisation of Xanthomonas nasturtii sp. nov. and Xanthomonas floridensis sp. nov., new species of Xanthomonas associated with watercress production in Florida.</title>
        <authorList>
            <person name="Vicente J.G."/>
            <person name="Rothwell S."/>
            <person name="Holub E.B."/>
            <person name="Studholme D.J."/>
        </authorList>
    </citation>
    <scope>NUCLEOTIDE SEQUENCE [LARGE SCALE GENOMIC DNA]</scope>
    <source>
        <strain evidence="10 11">WHRI 8848</strain>
    </source>
</reference>
<keyword evidence="6 8" id="KW-1133">Transmembrane helix</keyword>
<feature type="transmembrane region" description="Helical" evidence="8">
    <location>
        <begin position="315"/>
        <end position="334"/>
    </location>
</feature>
<reference evidence="9 12" key="2">
    <citation type="submission" date="2023-12" db="EMBL/GenBank/DDBJ databases">
        <title>Genome sequencing of Xanthomonas floridensis.</title>
        <authorList>
            <person name="Greer S."/>
            <person name="Harrison J."/>
            <person name="Grant M."/>
            <person name="Vicente J."/>
            <person name="Studholme D."/>
        </authorList>
    </citation>
    <scope>NUCLEOTIDE SEQUENCE [LARGE SCALE GENOMIC DNA]</scope>
    <source>
        <strain evidence="9 12">WHRI 8848</strain>
    </source>
</reference>
<feature type="transmembrane region" description="Helical" evidence="8">
    <location>
        <begin position="340"/>
        <end position="361"/>
    </location>
</feature>
<evidence type="ECO:0000256" key="2">
    <source>
        <dbReference type="ARBA" id="ARBA00008566"/>
    </source>
</evidence>
<dbReference type="InterPro" id="IPR038665">
    <property type="entry name" value="Voltage-dep_anion_channel_sf"/>
</dbReference>
<dbReference type="Gene3D" id="1.50.10.150">
    <property type="entry name" value="Voltage-dependent anion channel"/>
    <property type="match status" value="1"/>
</dbReference>
<feature type="transmembrane region" description="Helical" evidence="8">
    <location>
        <begin position="168"/>
        <end position="192"/>
    </location>
</feature>
<dbReference type="GO" id="GO:0005886">
    <property type="term" value="C:plasma membrane"/>
    <property type="evidence" value="ECO:0007669"/>
    <property type="project" value="UniProtKB-SubCell"/>
</dbReference>
<keyword evidence="3" id="KW-0813">Transport</keyword>